<dbReference type="EMBL" id="BNCK01000006">
    <property type="protein sequence ID" value="GHF97933.1"/>
    <property type="molecule type" value="Genomic_DNA"/>
</dbReference>
<dbReference type="AlphaFoldDB" id="A0A919ELV9"/>
<accession>A0A919ELV9</accession>
<reference evidence="2" key="2">
    <citation type="submission" date="2020-09" db="EMBL/GenBank/DDBJ databases">
        <authorList>
            <person name="Sun Q."/>
            <person name="Kim S."/>
        </authorList>
    </citation>
    <scope>NUCLEOTIDE SEQUENCE</scope>
    <source>
        <strain evidence="2">KCTC 42731</strain>
    </source>
</reference>
<keyword evidence="1" id="KW-0732">Signal</keyword>
<sequence>MKSISLLVLLLGFSVQNAYAEKVTVNAKELERIYQLQESKAGLSFPALFIYDTQNQRYLTQQEVFNYLKIATEIELTEHDLSTLRHYIKPIIKPDVSIAQMKQVTKVIEFTQPYVAFYHDIDNDMLASIGGDGHIASQSKIMKILQSAKNIQVYTYTD</sequence>
<name>A0A919ELV9_9GAMM</name>
<dbReference type="RefSeq" id="WP_189771745.1">
    <property type="nucleotide sequence ID" value="NZ_BNCK01000006.1"/>
</dbReference>
<gene>
    <name evidence="2" type="ORF">GCM10017161_27840</name>
</gene>
<keyword evidence="3" id="KW-1185">Reference proteome</keyword>
<protein>
    <submittedName>
        <fullName evidence="2">Uncharacterized protein</fullName>
    </submittedName>
</protein>
<reference evidence="2" key="1">
    <citation type="journal article" date="2014" name="Int. J. Syst. Evol. Microbiol.">
        <title>Complete genome sequence of Corynebacterium casei LMG S-19264T (=DSM 44701T), isolated from a smear-ripened cheese.</title>
        <authorList>
            <consortium name="US DOE Joint Genome Institute (JGI-PGF)"/>
            <person name="Walter F."/>
            <person name="Albersmeier A."/>
            <person name="Kalinowski J."/>
            <person name="Ruckert C."/>
        </authorList>
    </citation>
    <scope>NUCLEOTIDE SEQUENCE</scope>
    <source>
        <strain evidence="2">KCTC 42731</strain>
    </source>
</reference>
<dbReference type="Proteomes" id="UP000623842">
    <property type="component" value="Unassembled WGS sequence"/>
</dbReference>
<evidence type="ECO:0000313" key="2">
    <source>
        <dbReference type="EMBL" id="GHF97933.1"/>
    </source>
</evidence>
<proteinExistence type="predicted"/>
<evidence type="ECO:0000313" key="3">
    <source>
        <dbReference type="Proteomes" id="UP000623842"/>
    </source>
</evidence>
<organism evidence="2 3">
    <name type="scientific">Thalassotalea marina</name>
    <dbReference type="NCBI Taxonomy" id="1673741"/>
    <lineage>
        <taxon>Bacteria</taxon>
        <taxon>Pseudomonadati</taxon>
        <taxon>Pseudomonadota</taxon>
        <taxon>Gammaproteobacteria</taxon>
        <taxon>Alteromonadales</taxon>
        <taxon>Colwelliaceae</taxon>
        <taxon>Thalassotalea</taxon>
    </lineage>
</organism>
<evidence type="ECO:0000256" key="1">
    <source>
        <dbReference type="SAM" id="SignalP"/>
    </source>
</evidence>
<comment type="caution">
    <text evidence="2">The sequence shown here is derived from an EMBL/GenBank/DDBJ whole genome shotgun (WGS) entry which is preliminary data.</text>
</comment>
<feature type="chain" id="PRO_5037588023" evidence="1">
    <location>
        <begin position="21"/>
        <end position="158"/>
    </location>
</feature>
<feature type="signal peptide" evidence="1">
    <location>
        <begin position="1"/>
        <end position="20"/>
    </location>
</feature>